<dbReference type="SUPFAM" id="SSF56801">
    <property type="entry name" value="Acetyl-CoA synthetase-like"/>
    <property type="match status" value="1"/>
</dbReference>
<dbReference type="InterPro" id="IPR000873">
    <property type="entry name" value="AMP-dep_synth/lig_dom"/>
</dbReference>
<keyword evidence="4" id="KW-0576">Peroxisome</keyword>
<keyword evidence="3" id="KW-0436">Ligase</keyword>
<dbReference type="InterPro" id="IPR025110">
    <property type="entry name" value="AMP-bd_C"/>
</dbReference>
<dbReference type="Pfam" id="PF13193">
    <property type="entry name" value="AMP-binding_C"/>
    <property type="match status" value="1"/>
</dbReference>
<feature type="domain" description="AMP-binding enzyme C-terminal" evidence="6">
    <location>
        <begin position="444"/>
        <end position="520"/>
    </location>
</feature>
<evidence type="ECO:0000256" key="2">
    <source>
        <dbReference type="ARBA" id="ARBA00006432"/>
    </source>
</evidence>
<evidence type="ECO:0000256" key="3">
    <source>
        <dbReference type="ARBA" id="ARBA00022598"/>
    </source>
</evidence>
<dbReference type="EMBL" id="OW152841">
    <property type="protein sequence ID" value="CAH2062223.1"/>
    <property type="molecule type" value="Genomic_DNA"/>
</dbReference>
<protein>
    <recommendedName>
        <fullName evidence="9">Luciferin 4-monooxygenase</fullName>
    </recommendedName>
</protein>
<feature type="domain" description="AMP-dependent synthetase/ligase" evidence="5">
    <location>
        <begin position="33"/>
        <end position="394"/>
    </location>
</feature>
<dbReference type="Gene3D" id="3.30.300.30">
    <property type="match status" value="1"/>
</dbReference>
<name>A0ABN8IRU6_9NEOP</name>
<dbReference type="PANTHER" id="PTHR24096:SF149">
    <property type="entry name" value="AMP-BINDING DOMAIN-CONTAINING PROTEIN-RELATED"/>
    <property type="match status" value="1"/>
</dbReference>
<dbReference type="Gene3D" id="3.40.50.12780">
    <property type="entry name" value="N-terminal domain of ligase-like"/>
    <property type="match status" value="1"/>
</dbReference>
<keyword evidence="8" id="KW-1185">Reference proteome</keyword>
<gene>
    <name evidence="7" type="ORF">IPOD504_LOCUS11789</name>
</gene>
<feature type="non-terminal residue" evidence="7">
    <location>
        <position position="1"/>
    </location>
</feature>
<evidence type="ECO:0000259" key="5">
    <source>
        <dbReference type="Pfam" id="PF00501"/>
    </source>
</evidence>
<dbReference type="Proteomes" id="UP000837857">
    <property type="component" value="Chromosome 29"/>
</dbReference>
<evidence type="ECO:0000256" key="1">
    <source>
        <dbReference type="ARBA" id="ARBA00004275"/>
    </source>
</evidence>
<evidence type="ECO:0000313" key="7">
    <source>
        <dbReference type="EMBL" id="CAH2062223.1"/>
    </source>
</evidence>
<dbReference type="Pfam" id="PF00501">
    <property type="entry name" value="AMP-binding"/>
    <property type="match status" value="1"/>
</dbReference>
<dbReference type="InterPro" id="IPR045851">
    <property type="entry name" value="AMP-bd_C_sf"/>
</dbReference>
<dbReference type="PROSITE" id="PS00455">
    <property type="entry name" value="AMP_BINDING"/>
    <property type="match status" value="1"/>
</dbReference>
<evidence type="ECO:0000259" key="6">
    <source>
        <dbReference type="Pfam" id="PF13193"/>
    </source>
</evidence>
<dbReference type="PANTHER" id="PTHR24096">
    <property type="entry name" value="LONG-CHAIN-FATTY-ACID--COA LIGASE"/>
    <property type="match status" value="1"/>
</dbReference>
<comment type="similarity">
    <text evidence="2">Belongs to the ATP-dependent AMP-binding enzyme family.</text>
</comment>
<evidence type="ECO:0000256" key="4">
    <source>
        <dbReference type="ARBA" id="ARBA00023140"/>
    </source>
</evidence>
<sequence length="534" mass="58769">MLKNPLYVYGKRGALKIPAHFHYGELLLQRFGGYGDQAAVINAETGQSLTFRQLVQQSVDIALSLVRIGVRKGEVVGVCSEKRIEFIPTVLGVICAGATYTGVDVTGGRATILHRTELAKPSVLFCSPSAYEVHRETIKSIDSLRKVIIFEGGEREWDDAVEFSQFLTETAPVEDFQPIDVEGWSDVAIILYSSGTTGLPKGIPLTHLNLLLFLGDTGDKSPYANTKTLITREWYYSYGLMHTLFTLYMGSTVMYCPSGDLRHYLEAIQSYKIDVIQVAPSTVSELLYSSLVPHYDLSSLVCLISCSTTLSAELGEAVKARFPNLGFTSQYYGMSEAGCICSDRRAPKGQKPGSVGCVTEAFTIKVVDLNTRLPLGPKQRGEICFKSLSLMPGYIGDKSLDYLDEEGCFKTGDIGYYDEDRYFYIVGRIKELIKFNSYQVAPAELDAVLAQHPAVLKAGVVGAPHDEYGEVPTAFVVLRPGYEATAQELVDYVDGQVSYRMRLAGGVRFVDDLPTVSTGKLDRKKLKAILTEGR</sequence>
<evidence type="ECO:0008006" key="9">
    <source>
        <dbReference type="Google" id="ProtNLM"/>
    </source>
</evidence>
<reference evidence="7" key="1">
    <citation type="submission" date="2022-03" db="EMBL/GenBank/DDBJ databases">
        <authorList>
            <person name="Martin H S."/>
        </authorList>
    </citation>
    <scope>NUCLEOTIDE SEQUENCE</scope>
</reference>
<organism evidence="7 8">
    <name type="scientific">Iphiclides podalirius</name>
    <name type="common">scarce swallowtail</name>
    <dbReference type="NCBI Taxonomy" id="110791"/>
    <lineage>
        <taxon>Eukaryota</taxon>
        <taxon>Metazoa</taxon>
        <taxon>Ecdysozoa</taxon>
        <taxon>Arthropoda</taxon>
        <taxon>Hexapoda</taxon>
        <taxon>Insecta</taxon>
        <taxon>Pterygota</taxon>
        <taxon>Neoptera</taxon>
        <taxon>Endopterygota</taxon>
        <taxon>Lepidoptera</taxon>
        <taxon>Glossata</taxon>
        <taxon>Ditrysia</taxon>
        <taxon>Papilionoidea</taxon>
        <taxon>Papilionidae</taxon>
        <taxon>Papilioninae</taxon>
        <taxon>Iphiclides</taxon>
    </lineage>
</organism>
<comment type="subcellular location">
    <subcellularLocation>
        <location evidence="1">Peroxisome</location>
    </subcellularLocation>
</comment>
<proteinExistence type="inferred from homology"/>
<dbReference type="InterPro" id="IPR042099">
    <property type="entry name" value="ANL_N_sf"/>
</dbReference>
<accession>A0ABN8IRU6</accession>
<evidence type="ECO:0000313" key="8">
    <source>
        <dbReference type="Proteomes" id="UP000837857"/>
    </source>
</evidence>
<dbReference type="InterPro" id="IPR020845">
    <property type="entry name" value="AMP-binding_CS"/>
</dbReference>